<evidence type="ECO:0000313" key="3">
    <source>
        <dbReference type="EMBL" id="CAH1397047.1"/>
    </source>
</evidence>
<protein>
    <recommendedName>
        <fullName evidence="5">Neuropeptide</fullName>
    </recommendedName>
</protein>
<sequence>MWVFTTFLVVAFFHASVSQYFNEDAEEQRDFGKEEVDRDDDGVIVVINDDPEPNDGWKPDEEDPLQAGPPPEYMDVQAPPSDYLEVPRPPQDYFEVQRPEPDYLELQGPSPFEYV</sequence>
<feature type="signal peptide" evidence="2">
    <location>
        <begin position="1"/>
        <end position="18"/>
    </location>
</feature>
<evidence type="ECO:0008006" key="5">
    <source>
        <dbReference type="Google" id="ProtNLM"/>
    </source>
</evidence>
<proteinExistence type="predicted"/>
<feature type="region of interest" description="Disordered" evidence="1">
    <location>
        <begin position="47"/>
        <end position="93"/>
    </location>
</feature>
<gene>
    <name evidence="3" type="ORF">NEZAVI_LOCUS6977</name>
</gene>
<accession>A0A9P0MNM3</accession>
<evidence type="ECO:0000256" key="2">
    <source>
        <dbReference type="SAM" id="SignalP"/>
    </source>
</evidence>
<feature type="chain" id="PRO_5040457709" description="Neuropeptide" evidence="2">
    <location>
        <begin position="19"/>
        <end position="115"/>
    </location>
</feature>
<dbReference type="EMBL" id="OV725079">
    <property type="protein sequence ID" value="CAH1397047.1"/>
    <property type="molecule type" value="Genomic_DNA"/>
</dbReference>
<keyword evidence="4" id="KW-1185">Reference proteome</keyword>
<evidence type="ECO:0000313" key="4">
    <source>
        <dbReference type="Proteomes" id="UP001152798"/>
    </source>
</evidence>
<evidence type="ECO:0000256" key="1">
    <source>
        <dbReference type="SAM" id="MobiDB-lite"/>
    </source>
</evidence>
<keyword evidence="2" id="KW-0732">Signal</keyword>
<organism evidence="3 4">
    <name type="scientific">Nezara viridula</name>
    <name type="common">Southern green stink bug</name>
    <name type="synonym">Cimex viridulus</name>
    <dbReference type="NCBI Taxonomy" id="85310"/>
    <lineage>
        <taxon>Eukaryota</taxon>
        <taxon>Metazoa</taxon>
        <taxon>Ecdysozoa</taxon>
        <taxon>Arthropoda</taxon>
        <taxon>Hexapoda</taxon>
        <taxon>Insecta</taxon>
        <taxon>Pterygota</taxon>
        <taxon>Neoptera</taxon>
        <taxon>Paraneoptera</taxon>
        <taxon>Hemiptera</taxon>
        <taxon>Heteroptera</taxon>
        <taxon>Panheteroptera</taxon>
        <taxon>Pentatomomorpha</taxon>
        <taxon>Pentatomoidea</taxon>
        <taxon>Pentatomidae</taxon>
        <taxon>Pentatominae</taxon>
        <taxon>Nezara</taxon>
    </lineage>
</organism>
<dbReference type="AlphaFoldDB" id="A0A9P0MNM3"/>
<name>A0A9P0MNM3_NEZVI</name>
<reference evidence="3" key="1">
    <citation type="submission" date="2022-01" db="EMBL/GenBank/DDBJ databases">
        <authorList>
            <person name="King R."/>
        </authorList>
    </citation>
    <scope>NUCLEOTIDE SEQUENCE</scope>
</reference>
<dbReference type="Proteomes" id="UP001152798">
    <property type="component" value="Chromosome 3"/>
</dbReference>